<name>A0ABR7QX56_9GAMM</name>
<evidence type="ECO:0000313" key="3">
    <source>
        <dbReference type="Proteomes" id="UP000651208"/>
    </source>
</evidence>
<proteinExistence type="predicted"/>
<evidence type="ECO:0000313" key="2">
    <source>
        <dbReference type="EMBL" id="MBC9130807.1"/>
    </source>
</evidence>
<dbReference type="RefSeq" id="WP_187755251.1">
    <property type="nucleotide sequence ID" value="NZ_JABURY010000013.1"/>
</dbReference>
<keyword evidence="1" id="KW-0732">Signal</keyword>
<protein>
    <submittedName>
        <fullName evidence="2">Uncharacterized protein</fullName>
    </submittedName>
</protein>
<organism evidence="2 3">
    <name type="scientific">Frischella japonica</name>
    <dbReference type="NCBI Taxonomy" id="2741544"/>
    <lineage>
        <taxon>Bacteria</taxon>
        <taxon>Pseudomonadati</taxon>
        <taxon>Pseudomonadota</taxon>
        <taxon>Gammaproteobacteria</taxon>
        <taxon>Orbales</taxon>
        <taxon>Orbaceae</taxon>
        <taxon>Frischella</taxon>
    </lineage>
</organism>
<accession>A0ABR7QX56</accession>
<reference evidence="2 3" key="1">
    <citation type="submission" date="2020-06" db="EMBL/GenBank/DDBJ databases">
        <title>Frischella cerana isolated from Apis cerana gut homogenate.</title>
        <authorList>
            <person name="Wolter L.A."/>
            <person name="Suenami S."/>
            <person name="Miyazaki R."/>
        </authorList>
    </citation>
    <scope>NUCLEOTIDE SEQUENCE [LARGE SCALE GENOMIC DNA]</scope>
    <source>
        <strain evidence="2 3">Ac13</strain>
    </source>
</reference>
<sequence>MLKFTRLFQKKKLLLFNLSLLFITNEATPISATSSKNIEGSAPYLIFDGQKSDDLSPLLTVKLPAPDGITTITKNTNSSANDPIILASNTKFSDIETFVKLPSENNTYPKIQLSNVLANSWGDEDGDKVNFASNNESLTLSWSDNEGHNLTEKIKKTPNIELEPCDAPFKLTLSADQFTLRTDYGVPRDSNYQSVAHDYYFSPQVPLAVKFCYAQPNLNNQDDVDTDSWIKNKGFVTYDKNNPENNFPTTGSNNLFFDLKLAGLTVDDIIRINGTNVKPISGNGISLALSKKDGKLRVTLKGPTYTSTNTSFEPATFKLYADSAKNNAFYSFKVQRWYIGFKDASNGYAETLTRCQKLKYAIPDIRDFTNSNRLTSVGWNGGIPGVGEPYRRKISYKQNDGKWMGGLFSEWGTVYNSYYENSDWPKDTKNEFKVPYFWTKQLRSTNDYFVVESKTGFVGNRESSEQNYNTACVSSGN</sequence>
<feature type="signal peptide" evidence="1">
    <location>
        <begin position="1"/>
        <end position="27"/>
    </location>
</feature>
<dbReference type="EMBL" id="JABURY010000013">
    <property type="protein sequence ID" value="MBC9130807.1"/>
    <property type="molecule type" value="Genomic_DNA"/>
</dbReference>
<comment type="caution">
    <text evidence="2">The sequence shown here is derived from an EMBL/GenBank/DDBJ whole genome shotgun (WGS) entry which is preliminary data.</text>
</comment>
<gene>
    <name evidence="2" type="ORF">FcAc13_05730</name>
</gene>
<evidence type="ECO:0000256" key="1">
    <source>
        <dbReference type="SAM" id="SignalP"/>
    </source>
</evidence>
<feature type="chain" id="PRO_5046697258" evidence="1">
    <location>
        <begin position="28"/>
        <end position="477"/>
    </location>
</feature>
<keyword evidence="3" id="KW-1185">Reference proteome</keyword>
<dbReference type="Proteomes" id="UP000651208">
    <property type="component" value="Unassembled WGS sequence"/>
</dbReference>